<protein>
    <submittedName>
        <fullName evidence="2">Uncharacterized protein</fullName>
    </submittedName>
</protein>
<sequence length="119" mass="12942">MRIDPLRPDSAYAEELRQTQYHDTPADRFDRRRSALSPGLPPAVPAAAPVTLTAARWGRMRRAFLRCAQDRALPAAVQDLMTAEAGRAVPGQPLTVRTPPGSHSPIAARPRELAGALVR</sequence>
<dbReference type="Proteomes" id="UP000463951">
    <property type="component" value="Chromosome"/>
</dbReference>
<dbReference type="EMBL" id="AP019620">
    <property type="protein sequence ID" value="BBJ37570.1"/>
    <property type="molecule type" value="Genomic_DNA"/>
</dbReference>
<feature type="region of interest" description="Disordered" evidence="1">
    <location>
        <begin position="90"/>
        <end position="119"/>
    </location>
</feature>
<accession>A0A499UCW8</accession>
<organism evidence="2 3">
    <name type="scientific">Streptomyces antimycoticus</name>
    <dbReference type="NCBI Taxonomy" id="68175"/>
    <lineage>
        <taxon>Bacteria</taxon>
        <taxon>Bacillati</taxon>
        <taxon>Actinomycetota</taxon>
        <taxon>Actinomycetes</taxon>
        <taxon>Kitasatosporales</taxon>
        <taxon>Streptomycetaceae</taxon>
        <taxon>Streptomyces</taxon>
        <taxon>Streptomyces violaceusniger group</taxon>
    </lineage>
</organism>
<evidence type="ECO:0000313" key="2">
    <source>
        <dbReference type="EMBL" id="BBJ37570.1"/>
    </source>
</evidence>
<proteinExistence type="predicted"/>
<feature type="compositionally biased region" description="Basic and acidic residues" evidence="1">
    <location>
        <begin position="24"/>
        <end position="33"/>
    </location>
</feature>
<dbReference type="Gene3D" id="3.40.50.1820">
    <property type="entry name" value="alpha/beta hydrolase"/>
    <property type="match status" value="1"/>
</dbReference>
<evidence type="ECO:0000256" key="1">
    <source>
        <dbReference type="SAM" id="MobiDB-lite"/>
    </source>
</evidence>
<name>A0A499UCW8_9ACTN</name>
<feature type="region of interest" description="Disordered" evidence="1">
    <location>
        <begin position="16"/>
        <end position="42"/>
    </location>
</feature>
<dbReference type="AlphaFoldDB" id="A0A499UCW8"/>
<dbReference type="InterPro" id="IPR029058">
    <property type="entry name" value="AB_hydrolase_fold"/>
</dbReference>
<evidence type="ECO:0000313" key="3">
    <source>
        <dbReference type="Proteomes" id="UP000463951"/>
    </source>
</evidence>
<gene>
    <name evidence="2" type="ORF">SSPO_002880</name>
</gene>
<reference evidence="2 3" key="1">
    <citation type="journal article" date="2020" name="Int. J. Syst. Evol. Microbiol.">
        <title>Reclassification of Streptomyces castelarensis and Streptomyces sporoclivatus as later heterotypic synonyms of Streptomyces antimycoticus.</title>
        <authorList>
            <person name="Komaki H."/>
            <person name="Tamura T."/>
        </authorList>
    </citation>
    <scope>NUCLEOTIDE SEQUENCE [LARGE SCALE GENOMIC DNA]</scope>
    <source>
        <strain evidence="2 3">NBRC 100767</strain>
    </source>
</reference>